<dbReference type="AlphaFoldDB" id="A0A2S6IVK6"/>
<evidence type="ECO:0000259" key="1">
    <source>
        <dbReference type="Pfam" id="PF05899"/>
    </source>
</evidence>
<name>A0A2S6IVK6_9ACTN</name>
<accession>A0A2S6IVK6</accession>
<reference evidence="2 3" key="1">
    <citation type="submission" date="2018-02" db="EMBL/GenBank/DDBJ databases">
        <title>Genomic Encyclopedia of Archaeal and Bacterial Type Strains, Phase II (KMG-II): from individual species to whole genera.</title>
        <authorList>
            <person name="Goeker M."/>
        </authorList>
    </citation>
    <scope>NUCLEOTIDE SEQUENCE [LARGE SCALE GENOMIC DNA]</scope>
    <source>
        <strain evidence="2 3">DSM 22857</strain>
    </source>
</reference>
<dbReference type="OrthoDB" id="3556170at2"/>
<gene>
    <name evidence="2" type="ORF">CLV92_10120</name>
</gene>
<feature type="domain" description="(S)-ureidoglycine aminohydrolase cupin" evidence="1">
    <location>
        <begin position="57"/>
        <end position="102"/>
    </location>
</feature>
<proteinExistence type="predicted"/>
<dbReference type="RefSeq" id="WP_104430770.1">
    <property type="nucleotide sequence ID" value="NZ_PTJD01000001.1"/>
</dbReference>
<organism evidence="2 3">
    <name type="scientific">Kineococcus xinjiangensis</name>
    <dbReference type="NCBI Taxonomy" id="512762"/>
    <lineage>
        <taxon>Bacteria</taxon>
        <taxon>Bacillati</taxon>
        <taxon>Actinomycetota</taxon>
        <taxon>Actinomycetes</taxon>
        <taxon>Kineosporiales</taxon>
        <taxon>Kineosporiaceae</taxon>
        <taxon>Kineococcus</taxon>
    </lineage>
</organism>
<evidence type="ECO:0000313" key="3">
    <source>
        <dbReference type="Proteomes" id="UP000239485"/>
    </source>
</evidence>
<dbReference type="InterPro" id="IPR011051">
    <property type="entry name" value="RmlC_Cupin_sf"/>
</dbReference>
<dbReference type="InterPro" id="IPR014710">
    <property type="entry name" value="RmlC-like_jellyroll"/>
</dbReference>
<dbReference type="Pfam" id="PF05899">
    <property type="entry name" value="Cupin_3"/>
    <property type="match status" value="1"/>
</dbReference>
<dbReference type="InterPro" id="IPR008579">
    <property type="entry name" value="UGlyAH_Cupin_dom"/>
</dbReference>
<comment type="caution">
    <text evidence="2">The sequence shown here is derived from an EMBL/GenBank/DDBJ whole genome shotgun (WGS) entry which is preliminary data.</text>
</comment>
<dbReference type="Gene3D" id="2.60.120.10">
    <property type="entry name" value="Jelly Rolls"/>
    <property type="match status" value="1"/>
</dbReference>
<keyword evidence="3" id="KW-1185">Reference proteome</keyword>
<sequence>MTWCAGNADVDGAEDGGWLVGHFKAGRAPELATGDVEVKWARLAPGSRDDEWTEPEPQTSLCVLVSGSQRIRFREGEVVLRRSGDYVIWYPGESHTWESSATEETTTITIRWPSSVPG</sequence>
<evidence type="ECO:0000313" key="2">
    <source>
        <dbReference type="EMBL" id="PPK98325.1"/>
    </source>
</evidence>
<dbReference type="EMBL" id="PTJD01000001">
    <property type="protein sequence ID" value="PPK98325.1"/>
    <property type="molecule type" value="Genomic_DNA"/>
</dbReference>
<protein>
    <recommendedName>
        <fullName evidence="1">(S)-ureidoglycine aminohydrolase cupin domain-containing protein</fullName>
    </recommendedName>
</protein>
<dbReference type="SUPFAM" id="SSF51182">
    <property type="entry name" value="RmlC-like cupins"/>
    <property type="match status" value="1"/>
</dbReference>
<dbReference type="Proteomes" id="UP000239485">
    <property type="component" value="Unassembled WGS sequence"/>
</dbReference>